<accession>W2RV45</accession>
<dbReference type="HOGENOM" id="CLU_078689_0_0_1"/>
<dbReference type="InParanoid" id="W2RV45"/>
<dbReference type="PANTHER" id="PTHR35585">
    <property type="entry name" value="HHE DOMAIN PROTEIN (AFU_ORTHOLOGUE AFUA_4G00730)"/>
    <property type="match status" value="1"/>
</dbReference>
<evidence type="ECO:0000313" key="2">
    <source>
        <dbReference type="EMBL" id="ETN39579.1"/>
    </source>
</evidence>
<gene>
    <name evidence="2" type="ORF">HMPREF1541_05805</name>
</gene>
<dbReference type="PANTHER" id="PTHR35585:SF1">
    <property type="entry name" value="HHE DOMAIN PROTEIN (AFU_ORTHOLOGUE AFUA_4G00730)"/>
    <property type="match status" value="1"/>
</dbReference>
<keyword evidence="3" id="KW-1185">Reference proteome</keyword>
<dbReference type="eggNOG" id="ENOG502S054">
    <property type="taxonomic scope" value="Eukaryota"/>
</dbReference>
<organism evidence="2 3">
    <name type="scientific">Cyphellophora europaea (strain CBS 101466)</name>
    <name type="common">Phialophora europaea</name>
    <dbReference type="NCBI Taxonomy" id="1220924"/>
    <lineage>
        <taxon>Eukaryota</taxon>
        <taxon>Fungi</taxon>
        <taxon>Dikarya</taxon>
        <taxon>Ascomycota</taxon>
        <taxon>Pezizomycotina</taxon>
        <taxon>Eurotiomycetes</taxon>
        <taxon>Chaetothyriomycetidae</taxon>
        <taxon>Chaetothyriales</taxon>
        <taxon>Cyphellophoraceae</taxon>
        <taxon>Cyphellophora</taxon>
    </lineage>
</organism>
<evidence type="ECO:0000256" key="1">
    <source>
        <dbReference type="SAM" id="MobiDB-lite"/>
    </source>
</evidence>
<dbReference type="Proteomes" id="UP000030752">
    <property type="component" value="Unassembled WGS sequence"/>
</dbReference>
<dbReference type="STRING" id="1220924.W2RV45"/>
<dbReference type="VEuPathDB" id="FungiDB:HMPREF1541_05805"/>
<dbReference type="EMBL" id="KB822721">
    <property type="protein sequence ID" value="ETN39579.1"/>
    <property type="molecule type" value="Genomic_DNA"/>
</dbReference>
<protein>
    <recommendedName>
        <fullName evidence="4">Hemerythrin-like domain-containing protein</fullName>
    </recommendedName>
</protein>
<evidence type="ECO:0000313" key="3">
    <source>
        <dbReference type="Proteomes" id="UP000030752"/>
    </source>
</evidence>
<dbReference type="OrthoDB" id="9983919at2759"/>
<sequence>MFHSHSSYTPKRPSQHKASHPTTAPPPMPSFTAIIDADHDAINAAAVRLARLLRSPAPTSTTPEDLHAIRRRQLALLHDVTWRLVRHDLSEELVMRPAFIRHMGPIAGREAAEHDRQDHENARRTLLELYAAFEACAVGDAQTAGVLTERYLALLAELAEHMKRESGEEMPALEAGLGREESVELGRRYMETLVVTPELVLRGRRVFRDVGDFVHASKQSLLQVWAEVQREEQRRRGGRL</sequence>
<proteinExistence type="predicted"/>
<feature type="region of interest" description="Disordered" evidence="1">
    <location>
        <begin position="1"/>
        <end position="32"/>
    </location>
</feature>
<dbReference type="GeneID" id="19973144"/>
<evidence type="ECO:0008006" key="4">
    <source>
        <dbReference type="Google" id="ProtNLM"/>
    </source>
</evidence>
<dbReference type="RefSeq" id="XP_008718364.1">
    <property type="nucleotide sequence ID" value="XM_008720142.1"/>
</dbReference>
<reference evidence="2 3" key="1">
    <citation type="submission" date="2013-03" db="EMBL/GenBank/DDBJ databases">
        <title>The Genome Sequence of Phialophora europaea CBS 101466.</title>
        <authorList>
            <consortium name="The Broad Institute Genomics Platform"/>
            <person name="Cuomo C."/>
            <person name="de Hoog S."/>
            <person name="Gorbushina A."/>
            <person name="Walker B."/>
            <person name="Young S.K."/>
            <person name="Zeng Q."/>
            <person name="Gargeya S."/>
            <person name="Fitzgerald M."/>
            <person name="Haas B."/>
            <person name="Abouelleil A."/>
            <person name="Allen A.W."/>
            <person name="Alvarado L."/>
            <person name="Arachchi H.M."/>
            <person name="Berlin A.M."/>
            <person name="Chapman S.B."/>
            <person name="Gainer-Dewar J."/>
            <person name="Goldberg J."/>
            <person name="Griggs A."/>
            <person name="Gujja S."/>
            <person name="Hansen M."/>
            <person name="Howarth C."/>
            <person name="Imamovic A."/>
            <person name="Ireland A."/>
            <person name="Larimer J."/>
            <person name="McCowan C."/>
            <person name="Murphy C."/>
            <person name="Pearson M."/>
            <person name="Poon T.W."/>
            <person name="Priest M."/>
            <person name="Roberts A."/>
            <person name="Saif S."/>
            <person name="Shea T."/>
            <person name="Sisk P."/>
            <person name="Sykes S."/>
            <person name="Wortman J."/>
            <person name="Nusbaum C."/>
            <person name="Birren B."/>
        </authorList>
    </citation>
    <scope>NUCLEOTIDE SEQUENCE [LARGE SCALE GENOMIC DNA]</scope>
    <source>
        <strain evidence="2 3">CBS 101466</strain>
    </source>
</reference>
<dbReference type="AlphaFoldDB" id="W2RV45"/>
<name>W2RV45_CYPE1</name>